<evidence type="ECO:0000259" key="6">
    <source>
        <dbReference type="PROSITE" id="PS50835"/>
    </source>
</evidence>
<dbReference type="SUPFAM" id="SSF48726">
    <property type="entry name" value="Immunoglobulin"/>
    <property type="match status" value="1"/>
</dbReference>
<evidence type="ECO:0000313" key="7">
    <source>
        <dbReference type="Proteomes" id="UP000694941"/>
    </source>
</evidence>
<feature type="chain" id="PRO_5045979443" evidence="5">
    <location>
        <begin position="19"/>
        <end position="399"/>
    </location>
</feature>
<accession>A0ABM1BE13</accession>
<dbReference type="PANTHER" id="PTHR21261:SF15">
    <property type="entry name" value="BEATEN PATH IIIA, ISOFORM D-RELATED"/>
    <property type="match status" value="1"/>
</dbReference>
<sequence length="399" mass="44659">MYLLCYIMIKLFILGVLCQVTTTLRLLDVQVPTAVNSDDPVWLNCTYDLESDELYSVKWYKNNVEFYRYLPSDDPPAQKYKLLGVYVDLLQSNLGHVFLSRSDLNTDGTYRCEVSAEAPSFQTERAERELRVYVLPKGGPKIIGAKSQYSAGDKVDIKCLAAPSKPPAVIKWSVNDDEAPKVYLYQLENIRHKNGLQASQKGLRFTVQPSHVLDGILKLRCTAVISQAYSMSSEEIIVGNTVRASGLYSSADGPTIDGGLSKYQVGDLVNVNCSSNKYRKPATLTWFINDKKAQPISLMHYPVAEHEGGLKSSILGLRFTVRGHHFHKGEMRLKCTATLSKVINTTSKETVIGGHQQTSGLHIFETSSGNNNNDKSTQYSWRNLLKTVIILFTLQLYIQ</sequence>
<keyword evidence="4" id="KW-0862">Zinc</keyword>
<proteinExistence type="predicted"/>
<evidence type="ECO:0000256" key="3">
    <source>
        <dbReference type="ARBA" id="ARBA00022801"/>
    </source>
</evidence>
<comment type="cofactor">
    <cofactor evidence="1">
        <name>Zn(2+)</name>
        <dbReference type="ChEBI" id="CHEBI:29105"/>
    </cofactor>
</comment>
<dbReference type="PROSITE" id="PS50835">
    <property type="entry name" value="IG_LIKE"/>
    <property type="match status" value="1"/>
</dbReference>
<evidence type="ECO:0000256" key="2">
    <source>
        <dbReference type="ARBA" id="ARBA00022723"/>
    </source>
</evidence>
<protein>
    <submittedName>
        <fullName evidence="8">Uncharacterized protein LOC106464496 isoform X1</fullName>
    </submittedName>
</protein>
<dbReference type="GeneID" id="106464496"/>
<dbReference type="PANTHER" id="PTHR21261">
    <property type="entry name" value="BEAT PROTEIN"/>
    <property type="match status" value="1"/>
</dbReference>
<feature type="domain" description="Ig-like" evidence="6">
    <location>
        <begin position="43"/>
        <end position="131"/>
    </location>
</feature>
<dbReference type="RefSeq" id="XP_013780096.2">
    <property type="nucleotide sequence ID" value="XM_013924642.2"/>
</dbReference>
<dbReference type="InterPro" id="IPR036179">
    <property type="entry name" value="Ig-like_dom_sf"/>
</dbReference>
<keyword evidence="7" id="KW-1185">Reference proteome</keyword>
<keyword evidence="3" id="KW-0378">Hydrolase</keyword>
<keyword evidence="5" id="KW-0732">Signal</keyword>
<dbReference type="InterPro" id="IPR007110">
    <property type="entry name" value="Ig-like_dom"/>
</dbReference>
<evidence type="ECO:0000256" key="5">
    <source>
        <dbReference type="SAM" id="SignalP"/>
    </source>
</evidence>
<name>A0ABM1BE13_LIMPO</name>
<dbReference type="Gene3D" id="2.60.40.10">
    <property type="entry name" value="Immunoglobulins"/>
    <property type="match status" value="3"/>
</dbReference>
<reference evidence="8" key="1">
    <citation type="submission" date="2025-08" db="UniProtKB">
        <authorList>
            <consortium name="RefSeq"/>
        </authorList>
    </citation>
    <scope>IDENTIFICATION</scope>
    <source>
        <tissue evidence="8">Muscle</tissue>
    </source>
</reference>
<dbReference type="InterPro" id="IPR013783">
    <property type="entry name" value="Ig-like_fold"/>
</dbReference>
<dbReference type="InterPro" id="IPR006650">
    <property type="entry name" value="A/AMP_deam_AS"/>
</dbReference>
<evidence type="ECO:0000313" key="8">
    <source>
        <dbReference type="RefSeq" id="XP_013780096.2"/>
    </source>
</evidence>
<evidence type="ECO:0000256" key="4">
    <source>
        <dbReference type="ARBA" id="ARBA00022833"/>
    </source>
</evidence>
<dbReference type="Pfam" id="PF13895">
    <property type="entry name" value="Ig_2"/>
    <property type="match status" value="1"/>
</dbReference>
<dbReference type="Proteomes" id="UP000694941">
    <property type="component" value="Unplaced"/>
</dbReference>
<keyword evidence="2" id="KW-0479">Metal-binding</keyword>
<dbReference type="PROSITE" id="PS00485">
    <property type="entry name" value="A_DEAMINASE"/>
    <property type="match status" value="1"/>
</dbReference>
<gene>
    <name evidence="8" type="primary">LOC106464496</name>
</gene>
<evidence type="ECO:0000256" key="1">
    <source>
        <dbReference type="ARBA" id="ARBA00001947"/>
    </source>
</evidence>
<organism evidence="7 8">
    <name type="scientific">Limulus polyphemus</name>
    <name type="common">Atlantic horseshoe crab</name>
    <dbReference type="NCBI Taxonomy" id="6850"/>
    <lineage>
        <taxon>Eukaryota</taxon>
        <taxon>Metazoa</taxon>
        <taxon>Ecdysozoa</taxon>
        <taxon>Arthropoda</taxon>
        <taxon>Chelicerata</taxon>
        <taxon>Merostomata</taxon>
        <taxon>Xiphosura</taxon>
        <taxon>Limulidae</taxon>
        <taxon>Limulus</taxon>
    </lineage>
</organism>
<feature type="signal peptide" evidence="5">
    <location>
        <begin position="1"/>
        <end position="18"/>
    </location>
</feature>